<evidence type="ECO:0000256" key="2">
    <source>
        <dbReference type="SAM" id="Phobius"/>
    </source>
</evidence>
<protein>
    <recommendedName>
        <fullName evidence="3">DUF6535 domain-containing protein</fullName>
    </recommendedName>
</protein>
<keyword evidence="2" id="KW-1133">Transmembrane helix</keyword>
<evidence type="ECO:0000256" key="1">
    <source>
        <dbReference type="SAM" id="MobiDB-lite"/>
    </source>
</evidence>
<evidence type="ECO:0000313" key="4">
    <source>
        <dbReference type="EMBL" id="KAK0442820.1"/>
    </source>
</evidence>
<feature type="transmembrane region" description="Helical" evidence="2">
    <location>
        <begin position="58"/>
        <end position="78"/>
    </location>
</feature>
<dbReference type="Proteomes" id="UP001175226">
    <property type="component" value="Unassembled WGS sequence"/>
</dbReference>
<dbReference type="AlphaFoldDB" id="A0AA39MR66"/>
<comment type="caution">
    <text evidence="4">The sequence shown here is derived from an EMBL/GenBank/DDBJ whole genome shotgun (WGS) entry which is preliminary data.</text>
</comment>
<gene>
    <name evidence="4" type="ORF">EV421DRAFT_548380</name>
</gene>
<dbReference type="InterPro" id="IPR045338">
    <property type="entry name" value="DUF6535"/>
</dbReference>
<reference evidence="4" key="1">
    <citation type="submission" date="2023-06" db="EMBL/GenBank/DDBJ databases">
        <authorList>
            <consortium name="Lawrence Berkeley National Laboratory"/>
            <person name="Ahrendt S."/>
            <person name="Sahu N."/>
            <person name="Indic B."/>
            <person name="Wong-Bajracharya J."/>
            <person name="Merenyi Z."/>
            <person name="Ke H.-M."/>
            <person name="Monk M."/>
            <person name="Kocsube S."/>
            <person name="Drula E."/>
            <person name="Lipzen A."/>
            <person name="Balint B."/>
            <person name="Henrissat B."/>
            <person name="Andreopoulos B."/>
            <person name="Martin F.M."/>
            <person name="Harder C.B."/>
            <person name="Rigling D."/>
            <person name="Ford K.L."/>
            <person name="Foster G.D."/>
            <person name="Pangilinan J."/>
            <person name="Papanicolaou A."/>
            <person name="Barry K."/>
            <person name="LaButti K."/>
            <person name="Viragh M."/>
            <person name="Koriabine M."/>
            <person name="Yan M."/>
            <person name="Riley R."/>
            <person name="Champramary S."/>
            <person name="Plett K.L."/>
            <person name="Tsai I.J."/>
            <person name="Slot J."/>
            <person name="Sipos G."/>
            <person name="Plett J."/>
            <person name="Nagy L.G."/>
            <person name="Grigoriev I.V."/>
        </authorList>
    </citation>
    <scope>NUCLEOTIDE SEQUENCE</scope>
    <source>
        <strain evidence="4">FPL87.14</strain>
    </source>
</reference>
<feature type="domain" description="DUF6535" evidence="3">
    <location>
        <begin position="47"/>
        <end position="94"/>
    </location>
</feature>
<sequence>MRRPNLTDRKGYDAYDYEEKCPEDEPTQETAPNVRLRRTYKAGFTMNVVREPQCNADVLLIFAVLFSVIVITCVAQTYQNLQADYAAMSASLLSN</sequence>
<evidence type="ECO:0000313" key="5">
    <source>
        <dbReference type="Proteomes" id="UP001175226"/>
    </source>
</evidence>
<dbReference type="EMBL" id="JAUEPT010000024">
    <property type="protein sequence ID" value="KAK0442820.1"/>
    <property type="molecule type" value="Genomic_DNA"/>
</dbReference>
<evidence type="ECO:0000259" key="3">
    <source>
        <dbReference type="Pfam" id="PF20153"/>
    </source>
</evidence>
<keyword evidence="2" id="KW-0472">Membrane</keyword>
<keyword evidence="2" id="KW-0812">Transmembrane</keyword>
<feature type="compositionally biased region" description="Basic and acidic residues" evidence="1">
    <location>
        <begin position="1"/>
        <end position="20"/>
    </location>
</feature>
<name>A0AA39MR66_9AGAR</name>
<proteinExistence type="predicted"/>
<dbReference type="Pfam" id="PF20153">
    <property type="entry name" value="DUF6535"/>
    <property type="match status" value="1"/>
</dbReference>
<feature type="region of interest" description="Disordered" evidence="1">
    <location>
        <begin position="1"/>
        <end position="33"/>
    </location>
</feature>
<accession>A0AA39MR66</accession>
<keyword evidence="5" id="KW-1185">Reference proteome</keyword>
<organism evidence="4 5">
    <name type="scientific">Armillaria borealis</name>
    <dbReference type="NCBI Taxonomy" id="47425"/>
    <lineage>
        <taxon>Eukaryota</taxon>
        <taxon>Fungi</taxon>
        <taxon>Dikarya</taxon>
        <taxon>Basidiomycota</taxon>
        <taxon>Agaricomycotina</taxon>
        <taxon>Agaricomycetes</taxon>
        <taxon>Agaricomycetidae</taxon>
        <taxon>Agaricales</taxon>
        <taxon>Marasmiineae</taxon>
        <taxon>Physalacriaceae</taxon>
        <taxon>Armillaria</taxon>
    </lineage>
</organism>